<dbReference type="PROSITE" id="PS50076">
    <property type="entry name" value="DNAJ_2"/>
    <property type="match status" value="1"/>
</dbReference>
<gene>
    <name evidence="2" type="ORF">CMN54_10610</name>
</gene>
<reference evidence="3" key="1">
    <citation type="submission" date="2017-09" db="EMBL/GenBank/DDBJ databases">
        <title>The Reconstruction of 2,631 Draft Metagenome-Assembled Genomes from the Global Oceans.</title>
        <authorList>
            <person name="Tully B.J."/>
            <person name="Graham E.D."/>
            <person name="Heidelberg J.F."/>
        </authorList>
    </citation>
    <scope>NUCLEOTIDE SEQUENCE [LARGE SCALE GENOMIC DNA]</scope>
</reference>
<accession>A0A2D6YLA7</accession>
<evidence type="ECO:0000313" key="2">
    <source>
        <dbReference type="EMBL" id="MAH63875.1"/>
    </source>
</evidence>
<name>A0A2D6YLA7_9DELT</name>
<dbReference type="Proteomes" id="UP000226525">
    <property type="component" value="Unassembled WGS sequence"/>
</dbReference>
<dbReference type="InterPro" id="IPR001623">
    <property type="entry name" value="DnaJ_domain"/>
</dbReference>
<dbReference type="CDD" id="cd06257">
    <property type="entry name" value="DnaJ"/>
    <property type="match status" value="1"/>
</dbReference>
<dbReference type="PRINTS" id="PR00625">
    <property type="entry name" value="JDOMAIN"/>
</dbReference>
<feature type="domain" description="J" evidence="1">
    <location>
        <begin position="6"/>
        <end position="75"/>
    </location>
</feature>
<dbReference type="SMART" id="SM00271">
    <property type="entry name" value="DnaJ"/>
    <property type="match status" value="1"/>
</dbReference>
<dbReference type="EMBL" id="NZEX01000120">
    <property type="protein sequence ID" value="MAH63875.1"/>
    <property type="molecule type" value="Genomic_DNA"/>
</dbReference>
<dbReference type="InterPro" id="IPR036869">
    <property type="entry name" value="J_dom_sf"/>
</dbReference>
<dbReference type="SUPFAM" id="SSF48371">
    <property type="entry name" value="ARM repeat"/>
    <property type="match status" value="1"/>
</dbReference>
<protein>
    <recommendedName>
        <fullName evidence="1">J domain-containing protein</fullName>
    </recommendedName>
</protein>
<evidence type="ECO:0000259" key="1">
    <source>
        <dbReference type="PROSITE" id="PS50076"/>
    </source>
</evidence>
<dbReference type="AlphaFoldDB" id="A0A2D6YLA7"/>
<proteinExistence type="predicted"/>
<dbReference type="SUPFAM" id="SSF160246">
    <property type="entry name" value="EspE N-terminal domain-like"/>
    <property type="match status" value="1"/>
</dbReference>
<sequence>MNHIFSPYAELGVRPDITHQELKQAYRQAVLRYHPDSAVGAANSLKFHAVTEAYKELRAIVDQSPREKGSDDQYSKLRKKNQLLDGEQPIDPQTLELGTPDLQQLLCESDNSHVRQVAAIALFLKKESALTRELLAIAKQPAMPSIRKAILSAMHIGPRKKVVPILLSVACESDLEIAAIAIQQLEKIDESLRGKILFKLRIAHLSLWERTKRVFDPDLLLITQYSQLGDQLRQKGLLSQEQLQIALVLQKKFPLLLGQILRYLNYVQPHELRSVLSGTHRS</sequence>
<dbReference type="SUPFAM" id="SSF46565">
    <property type="entry name" value="Chaperone J-domain"/>
    <property type="match status" value="1"/>
</dbReference>
<dbReference type="Gene3D" id="1.10.287.110">
    <property type="entry name" value="DnaJ domain"/>
    <property type="match status" value="1"/>
</dbReference>
<dbReference type="InterPro" id="IPR016024">
    <property type="entry name" value="ARM-type_fold"/>
</dbReference>
<comment type="caution">
    <text evidence="2">The sequence shown here is derived from an EMBL/GenBank/DDBJ whole genome shotgun (WGS) entry which is preliminary data.</text>
</comment>
<evidence type="ECO:0000313" key="3">
    <source>
        <dbReference type="Proteomes" id="UP000226525"/>
    </source>
</evidence>
<organism evidence="2 3">
    <name type="scientific">SAR324 cluster bacterium</name>
    <dbReference type="NCBI Taxonomy" id="2024889"/>
    <lineage>
        <taxon>Bacteria</taxon>
        <taxon>Deltaproteobacteria</taxon>
        <taxon>SAR324 cluster</taxon>
    </lineage>
</organism>
<dbReference type="Pfam" id="PF00226">
    <property type="entry name" value="DnaJ"/>
    <property type="match status" value="1"/>
</dbReference>
<dbReference type="InterPro" id="IPR037257">
    <property type="entry name" value="T2SS_E_N_sf"/>
</dbReference>